<sequence>MAYQNTVQAYGPGVGISTIPSQFFTDVDPETYNINFPVGQIWINQTLFRTWQLMSFISTSGAILANWQLIANGLGGDIESITTPDATVVVPTSSNVNFLNGTGVSITGSGSNVTFNASGGSYTWNLVTTTSQALAASNVYVSDSASLITFSLPTTAAFGATFGIVGYGAGGWTISQSVGQSILLGASTTTAGVSGSLASHLASNVVFISCLVANTTFKVINSMGNITVV</sequence>
<organism evidence="1">
    <name type="scientific">uncultured Caudovirales phage</name>
    <dbReference type="NCBI Taxonomy" id="2100421"/>
    <lineage>
        <taxon>Viruses</taxon>
        <taxon>Duplodnaviria</taxon>
        <taxon>Heunggongvirae</taxon>
        <taxon>Uroviricota</taxon>
        <taxon>Caudoviricetes</taxon>
        <taxon>Peduoviridae</taxon>
        <taxon>Maltschvirus</taxon>
        <taxon>Maltschvirus maltsch</taxon>
    </lineage>
</organism>
<dbReference type="EMBL" id="LR796265">
    <property type="protein sequence ID" value="CAB4132705.1"/>
    <property type="molecule type" value="Genomic_DNA"/>
</dbReference>
<proteinExistence type="predicted"/>
<evidence type="ECO:0000313" key="1">
    <source>
        <dbReference type="EMBL" id="CAB4132705.1"/>
    </source>
</evidence>
<gene>
    <name evidence="1" type="ORF">UFOVP255_50</name>
</gene>
<accession>A0A6J5LF64</accession>
<name>A0A6J5LF64_9CAUD</name>
<reference evidence="1" key="1">
    <citation type="submission" date="2020-04" db="EMBL/GenBank/DDBJ databases">
        <authorList>
            <person name="Chiriac C."/>
            <person name="Salcher M."/>
            <person name="Ghai R."/>
            <person name="Kavagutti S V."/>
        </authorList>
    </citation>
    <scope>NUCLEOTIDE SEQUENCE</scope>
</reference>
<protein>
    <submittedName>
        <fullName evidence="1">Uncharacterized protein</fullName>
    </submittedName>
</protein>